<keyword evidence="2" id="KW-1185">Reference proteome</keyword>
<name>A0A3L8P3D7_9ACTN</name>
<sequence>MALAHVAAAVVVGLWLAGGERALWTIVALLVEGIRQLAAPLVPTVPARRPAPFVVRLRRPHAWPLLRGVVLVRGP</sequence>
<gene>
    <name evidence="1" type="ORF">D9V37_08310</name>
</gene>
<reference evidence="1 2" key="1">
    <citation type="submission" date="2018-10" db="EMBL/GenBank/DDBJ databases">
        <title>Marmoricola sp. 4Q3S-7 whole genome shotgun sequence.</title>
        <authorList>
            <person name="Li F."/>
        </authorList>
    </citation>
    <scope>NUCLEOTIDE SEQUENCE [LARGE SCALE GENOMIC DNA]</scope>
    <source>
        <strain evidence="1 2">4Q3S-7</strain>
    </source>
</reference>
<comment type="caution">
    <text evidence="1">The sequence shown here is derived from an EMBL/GenBank/DDBJ whole genome shotgun (WGS) entry which is preliminary data.</text>
</comment>
<accession>A0A3L8P3D7</accession>
<dbReference type="AlphaFoldDB" id="A0A3L8P3D7"/>
<dbReference type="Proteomes" id="UP000281708">
    <property type="component" value="Unassembled WGS sequence"/>
</dbReference>
<protein>
    <submittedName>
        <fullName evidence="1">Uncharacterized protein</fullName>
    </submittedName>
</protein>
<dbReference type="EMBL" id="RDBE01000006">
    <property type="protein sequence ID" value="RLV49880.1"/>
    <property type="molecule type" value="Genomic_DNA"/>
</dbReference>
<evidence type="ECO:0000313" key="1">
    <source>
        <dbReference type="EMBL" id="RLV49880.1"/>
    </source>
</evidence>
<proteinExistence type="predicted"/>
<evidence type="ECO:0000313" key="2">
    <source>
        <dbReference type="Proteomes" id="UP000281708"/>
    </source>
</evidence>
<organism evidence="1 2">
    <name type="scientific">Nocardioides mangrovicus</name>
    <dbReference type="NCBI Taxonomy" id="2478913"/>
    <lineage>
        <taxon>Bacteria</taxon>
        <taxon>Bacillati</taxon>
        <taxon>Actinomycetota</taxon>
        <taxon>Actinomycetes</taxon>
        <taxon>Propionibacteriales</taxon>
        <taxon>Nocardioidaceae</taxon>
        <taxon>Nocardioides</taxon>
    </lineage>
</organism>